<dbReference type="PANTHER" id="PTHR37928">
    <property type="entry name" value="CFEM DOMAIN PROTEIN (AFU_ORTHOLOGUE AFUA_6G14090)"/>
    <property type="match status" value="1"/>
</dbReference>
<evidence type="ECO:0000256" key="10">
    <source>
        <dbReference type="ARBA" id="ARBA00023136"/>
    </source>
</evidence>
<reference evidence="17 18" key="1">
    <citation type="journal article" date="2010" name="Nat. Biotechnol.">
        <title>Genome sequence of the model mushroom Schizophyllum commune.</title>
        <authorList>
            <person name="Ohm R.A."/>
            <person name="de Jong J.F."/>
            <person name="Lugones L.G."/>
            <person name="Aerts A."/>
            <person name="Kothe E."/>
            <person name="Stajich J.E."/>
            <person name="de Vries R.P."/>
            <person name="Record E."/>
            <person name="Levasseur A."/>
            <person name="Baker S.E."/>
            <person name="Bartholomew K.A."/>
            <person name="Coutinho P.M."/>
            <person name="Erdmann S."/>
            <person name="Fowler T.J."/>
            <person name="Gathman A.C."/>
            <person name="Lombard V."/>
            <person name="Henrissat B."/>
            <person name="Knabe N."/>
            <person name="Kuees U."/>
            <person name="Lilly W.W."/>
            <person name="Lindquist E."/>
            <person name="Lucas S."/>
            <person name="Magnuson J.K."/>
            <person name="Piumi F."/>
            <person name="Raudaskoski M."/>
            <person name="Salamov A."/>
            <person name="Schmutz J."/>
            <person name="Schwarze F.W.M.R."/>
            <person name="vanKuyk P.A."/>
            <person name="Horton J.S."/>
            <person name="Grigoriev I.V."/>
            <person name="Woesten H.A.B."/>
        </authorList>
    </citation>
    <scope>NUCLEOTIDE SEQUENCE [LARGE SCALE GENOMIC DNA]</scope>
    <source>
        <strain evidence="18">H4-8 / FGSC 9210</strain>
    </source>
</reference>
<evidence type="ECO:0000256" key="9">
    <source>
        <dbReference type="ARBA" id="ARBA00023004"/>
    </source>
</evidence>
<feature type="signal peptide" evidence="15">
    <location>
        <begin position="1"/>
        <end position="17"/>
    </location>
</feature>
<dbReference type="Proteomes" id="UP000007431">
    <property type="component" value="Unassembled WGS sequence"/>
</dbReference>
<keyword evidence="10" id="KW-0472">Membrane</keyword>
<dbReference type="GeneID" id="9589236"/>
<dbReference type="KEGG" id="scm:SCHCO_02627746"/>
<keyword evidence="13" id="KW-0449">Lipoprotein</keyword>
<sequence length="155" mass="15724">MRFATTFLFALPLLVAARSHVKDITIRQNLPDCYFTCAAAGDMGDCSSTDNTCLCKNQSFIDSVTSCLQKTCSSDEVETANAGAQEICKSVGVTLTSSAPSSTSDSASPSSTSTSDSNNSSTSDDDSDSDNNGAVRTGAGALAGLIGAAVVALAL</sequence>
<dbReference type="eggNOG" id="ENOG502SFDE">
    <property type="taxonomic scope" value="Eukaryota"/>
</dbReference>
<dbReference type="STRING" id="578458.D8Q6G0"/>
<keyword evidence="5" id="KW-0964">Secreted</keyword>
<feature type="chain" id="PRO_5003120590" description="CFEM domain-containing protein" evidence="15">
    <location>
        <begin position="18"/>
        <end position="155"/>
    </location>
</feature>
<dbReference type="VEuPathDB" id="FungiDB:SCHCODRAFT_02627746"/>
<feature type="compositionally biased region" description="Low complexity" evidence="14">
    <location>
        <begin position="96"/>
        <end position="122"/>
    </location>
</feature>
<accession>D8Q6G0</accession>
<evidence type="ECO:0000256" key="4">
    <source>
        <dbReference type="ARBA" id="ARBA00022475"/>
    </source>
</evidence>
<dbReference type="PROSITE" id="PS52012">
    <property type="entry name" value="CFEM"/>
    <property type="match status" value="1"/>
</dbReference>
<keyword evidence="9" id="KW-0408">Iron</keyword>
<dbReference type="Pfam" id="PF05730">
    <property type="entry name" value="CFEM"/>
    <property type="match status" value="1"/>
</dbReference>
<name>D8Q6G0_SCHCM</name>
<evidence type="ECO:0000256" key="1">
    <source>
        <dbReference type="ARBA" id="ARBA00004609"/>
    </source>
</evidence>
<dbReference type="AlphaFoldDB" id="D8Q6G0"/>
<evidence type="ECO:0000256" key="2">
    <source>
        <dbReference type="ARBA" id="ARBA00004613"/>
    </source>
</evidence>
<keyword evidence="12" id="KW-0325">Glycoprotein</keyword>
<evidence type="ECO:0000256" key="11">
    <source>
        <dbReference type="ARBA" id="ARBA00023157"/>
    </source>
</evidence>
<evidence type="ECO:0000256" key="7">
    <source>
        <dbReference type="ARBA" id="ARBA00022723"/>
    </source>
</evidence>
<dbReference type="OMA" id="GMVWASM"/>
<dbReference type="PANTHER" id="PTHR37928:SF2">
    <property type="entry name" value="GPI ANCHORED CFEM DOMAIN PROTEIN (AFU_ORTHOLOGUE AFUA_6G10580)"/>
    <property type="match status" value="1"/>
</dbReference>
<organism evidence="18">
    <name type="scientific">Schizophyllum commune (strain H4-8 / FGSC 9210)</name>
    <name type="common">Split gill fungus</name>
    <dbReference type="NCBI Taxonomy" id="578458"/>
    <lineage>
        <taxon>Eukaryota</taxon>
        <taxon>Fungi</taxon>
        <taxon>Dikarya</taxon>
        <taxon>Basidiomycota</taxon>
        <taxon>Agaricomycotina</taxon>
        <taxon>Agaricomycetes</taxon>
        <taxon>Agaricomycetidae</taxon>
        <taxon>Agaricales</taxon>
        <taxon>Schizophyllaceae</taxon>
        <taxon>Schizophyllum</taxon>
    </lineage>
</organism>
<dbReference type="GO" id="GO:0046872">
    <property type="term" value="F:metal ion binding"/>
    <property type="evidence" value="ECO:0007669"/>
    <property type="project" value="UniProtKB-KW"/>
</dbReference>
<feature type="region of interest" description="Disordered" evidence="14">
    <location>
        <begin position="95"/>
        <end position="134"/>
    </location>
</feature>
<keyword evidence="8 15" id="KW-0732">Signal</keyword>
<evidence type="ECO:0000313" key="18">
    <source>
        <dbReference type="Proteomes" id="UP000007431"/>
    </source>
</evidence>
<dbReference type="HOGENOM" id="CLU_063084_3_0_1"/>
<dbReference type="OrthoDB" id="3065412at2759"/>
<evidence type="ECO:0000256" key="6">
    <source>
        <dbReference type="ARBA" id="ARBA00022617"/>
    </source>
</evidence>
<dbReference type="RefSeq" id="XP_003031535.1">
    <property type="nucleotide sequence ID" value="XM_003031489.1"/>
</dbReference>
<protein>
    <recommendedName>
        <fullName evidence="16">CFEM domain-containing protein</fullName>
    </recommendedName>
</protein>
<proteinExistence type="inferred from homology"/>
<evidence type="ECO:0000313" key="17">
    <source>
        <dbReference type="EMBL" id="EFI96632.1"/>
    </source>
</evidence>
<feature type="domain" description="CFEM" evidence="16">
    <location>
        <begin position="5"/>
        <end position="114"/>
    </location>
</feature>
<dbReference type="EMBL" id="GL377307">
    <property type="protein sequence ID" value="EFI96632.1"/>
    <property type="molecule type" value="Genomic_DNA"/>
</dbReference>
<evidence type="ECO:0000256" key="14">
    <source>
        <dbReference type="SAM" id="MobiDB-lite"/>
    </source>
</evidence>
<comment type="similarity">
    <text evidence="3">Belongs to the RBT5 family.</text>
</comment>
<dbReference type="GO" id="GO:0005576">
    <property type="term" value="C:extracellular region"/>
    <property type="evidence" value="ECO:0007669"/>
    <property type="project" value="UniProtKB-SubCell"/>
</dbReference>
<keyword evidence="18" id="KW-1185">Reference proteome</keyword>
<evidence type="ECO:0000259" key="16">
    <source>
        <dbReference type="PROSITE" id="PS52012"/>
    </source>
</evidence>
<evidence type="ECO:0000256" key="12">
    <source>
        <dbReference type="ARBA" id="ARBA00023180"/>
    </source>
</evidence>
<evidence type="ECO:0000256" key="8">
    <source>
        <dbReference type="ARBA" id="ARBA00022729"/>
    </source>
</evidence>
<keyword evidence="7" id="KW-0479">Metal-binding</keyword>
<evidence type="ECO:0000256" key="3">
    <source>
        <dbReference type="ARBA" id="ARBA00010031"/>
    </source>
</evidence>
<dbReference type="SMART" id="SM00747">
    <property type="entry name" value="CFEM"/>
    <property type="match status" value="1"/>
</dbReference>
<dbReference type="InParanoid" id="D8Q6G0"/>
<comment type="subcellular location">
    <subcellularLocation>
        <location evidence="1">Cell membrane</location>
        <topology evidence="1">Lipid-anchor</topology>
        <topology evidence="1">GPI-anchor</topology>
    </subcellularLocation>
    <subcellularLocation>
        <location evidence="2">Secreted</location>
    </subcellularLocation>
</comment>
<keyword evidence="4" id="KW-1003">Cell membrane</keyword>
<dbReference type="GO" id="GO:0005886">
    <property type="term" value="C:plasma membrane"/>
    <property type="evidence" value="ECO:0007669"/>
    <property type="project" value="UniProtKB-SubCell"/>
</dbReference>
<evidence type="ECO:0000256" key="13">
    <source>
        <dbReference type="ARBA" id="ARBA00023288"/>
    </source>
</evidence>
<dbReference type="InterPro" id="IPR051735">
    <property type="entry name" value="CFEM_domain"/>
</dbReference>
<gene>
    <name evidence="17" type="ORF">SCHCODRAFT_82597</name>
</gene>
<dbReference type="InterPro" id="IPR008427">
    <property type="entry name" value="Extracellular_membr_CFEM_dom"/>
</dbReference>
<keyword evidence="6" id="KW-0349">Heme</keyword>
<evidence type="ECO:0000256" key="5">
    <source>
        <dbReference type="ARBA" id="ARBA00022525"/>
    </source>
</evidence>
<keyword evidence="11" id="KW-1015">Disulfide bond</keyword>
<evidence type="ECO:0000256" key="15">
    <source>
        <dbReference type="SAM" id="SignalP"/>
    </source>
</evidence>